<evidence type="ECO:0000256" key="3">
    <source>
        <dbReference type="SAM" id="SignalP"/>
    </source>
</evidence>
<name>A0A9P4NU47_9PEZI</name>
<comment type="caution">
    <text evidence="4">The sequence shown here is derived from an EMBL/GenBank/DDBJ whole genome shotgun (WGS) entry which is preliminary data.</text>
</comment>
<reference evidence="4" key="1">
    <citation type="journal article" date="2020" name="Stud. Mycol.">
        <title>101 Dothideomycetes genomes: a test case for predicting lifestyles and emergence of pathogens.</title>
        <authorList>
            <person name="Haridas S."/>
            <person name="Albert R."/>
            <person name="Binder M."/>
            <person name="Bloem J."/>
            <person name="Labutti K."/>
            <person name="Salamov A."/>
            <person name="Andreopoulos B."/>
            <person name="Baker S."/>
            <person name="Barry K."/>
            <person name="Bills G."/>
            <person name="Bluhm B."/>
            <person name="Cannon C."/>
            <person name="Castanera R."/>
            <person name="Culley D."/>
            <person name="Daum C."/>
            <person name="Ezra D."/>
            <person name="Gonzalez J."/>
            <person name="Henrissat B."/>
            <person name="Kuo A."/>
            <person name="Liang C."/>
            <person name="Lipzen A."/>
            <person name="Lutzoni F."/>
            <person name="Magnuson J."/>
            <person name="Mondo S."/>
            <person name="Nolan M."/>
            <person name="Ohm R."/>
            <person name="Pangilinan J."/>
            <person name="Park H.-J."/>
            <person name="Ramirez L."/>
            <person name="Alfaro M."/>
            <person name="Sun H."/>
            <person name="Tritt A."/>
            <person name="Yoshinaga Y."/>
            <person name="Zwiers L.-H."/>
            <person name="Turgeon B."/>
            <person name="Goodwin S."/>
            <person name="Spatafora J."/>
            <person name="Crous P."/>
            <person name="Grigoriev I."/>
        </authorList>
    </citation>
    <scope>NUCLEOTIDE SEQUENCE</scope>
    <source>
        <strain evidence="4">CBS 130266</strain>
    </source>
</reference>
<accession>A0A9P4NU47</accession>
<dbReference type="InterPro" id="IPR000675">
    <property type="entry name" value="Cutinase/axe"/>
</dbReference>
<dbReference type="GO" id="GO:0052689">
    <property type="term" value="F:carboxylic ester hydrolase activity"/>
    <property type="evidence" value="ECO:0007669"/>
    <property type="project" value="UniProtKB-ARBA"/>
</dbReference>
<dbReference type="Gene3D" id="3.40.50.1820">
    <property type="entry name" value="alpha/beta hydrolase"/>
    <property type="match status" value="1"/>
</dbReference>
<organism evidence="4 5">
    <name type="scientific">Tothia fuscella</name>
    <dbReference type="NCBI Taxonomy" id="1048955"/>
    <lineage>
        <taxon>Eukaryota</taxon>
        <taxon>Fungi</taxon>
        <taxon>Dikarya</taxon>
        <taxon>Ascomycota</taxon>
        <taxon>Pezizomycotina</taxon>
        <taxon>Dothideomycetes</taxon>
        <taxon>Pleosporomycetidae</taxon>
        <taxon>Venturiales</taxon>
        <taxon>Cylindrosympodiaceae</taxon>
        <taxon>Tothia</taxon>
    </lineage>
</organism>
<dbReference type="SMART" id="SM01110">
    <property type="entry name" value="Cutinase"/>
    <property type="match status" value="1"/>
</dbReference>
<feature type="signal peptide" evidence="3">
    <location>
        <begin position="1"/>
        <end position="15"/>
    </location>
</feature>
<evidence type="ECO:0000256" key="2">
    <source>
        <dbReference type="ARBA" id="ARBA00023157"/>
    </source>
</evidence>
<dbReference type="OrthoDB" id="3225429at2759"/>
<dbReference type="Pfam" id="PF01083">
    <property type="entry name" value="Cutinase"/>
    <property type="match status" value="1"/>
</dbReference>
<keyword evidence="1" id="KW-0378">Hydrolase</keyword>
<evidence type="ECO:0000256" key="1">
    <source>
        <dbReference type="ARBA" id="ARBA00022801"/>
    </source>
</evidence>
<keyword evidence="5" id="KW-1185">Reference proteome</keyword>
<proteinExistence type="predicted"/>
<evidence type="ECO:0000313" key="5">
    <source>
        <dbReference type="Proteomes" id="UP000800235"/>
    </source>
</evidence>
<protein>
    <submittedName>
        <fullName evidence="4">Alpha/beta-hydrolase</fullName>
    </submittedName>
</protein>
<dbReference type="InterPro" id="IPR029058">
    <property type="entry name" value="AB_hydrolase_fold"/>
</dbReference>
<dbReference type="SUPFAM" id="SSF53474">
    <property type="entry name" value="alpha/beta-Hydrolases"/>
    <property type="match status" value="1"/>
</dbReference>
<keyword evidence="2" id="KW-1015">Disulfide bond</keyword>
<keyword evidence="3" id="KW-0732">Signal</keyword>
<dbReference type="EMBL" id="MU007030">
    <property type="protein sequence ID" value="KAF2431657.1"/>
    <property type="molecule type" value="Genomic_DNA"/>
</dbReference>
<dbReference type="Proteomes" id="UP000800235">
    <property type="component" value="Unassembled WGS sequence"/>
</dbReference>
<dbReference type="PANTHER" id="PTHR33630:SF9">
    <property type="entry name" value="CUTINASE 4"/>
    <property type="match status" value="1"/>
</dbReference>
<dbReference type="PANTHER" id="PTHR33630">
    <property type="entry name" value="CUTINASE RV1984C-RELATED-RELATED"/>
    <property type="match status" value="1"/>
</dbReference>
<sequence length="264" mass="28424">MRTLTISTLVMGTVSVVLQPQQTCTQKLMKTMVGNMVIPPVPMIPSNIPTGCSDFEVLIARGGGEPDGSNNGKFGMYFGDSLMANITAMISGARGYPVQFPASTEFDKDGVIGRDDIINSIRKQSAACPNQKYALAGISNDAIVIHIAAAAMPAELAPKVLAIVQYGNPAMACPEDFGKIPDLLMARWQENCSKGDNTCDKTRNCHDRHMDYMKPLWMERGAKFIVEAFEGTPMGAEFGKALLLEPPEIAIQNCGTGHGMGMDM</sequence>
<dbReference type="AlphaFoldDB" id="A0A9P4NU47"/>
<gene>
    <name evidence="4" type="ORF">EJ08DRAFT_712427</name>
</gene>
<evidence type="ECO:0000313" key="4">
    <source>
        <dbReference type="EMBL" id="KAF2431657.1"/>
    </source>
</evidence>
<feature type="chain" id="PRO_5040500981" evidence="3">
    <location>
        <begin position="16"/>
        <end position="264"/>
    </location>
</feature>